<dbReference type="EMBL" id="CAADFZ010000127">
    <property type="protein sequence ID" value="VFK67133.1"/>
    <property type="molecule type" value="Genomic_DNA"/>
</dbReference>
<organism evidence="3">
    <name type="scientific">Candidatus Kentrum sp. UNK</name>
    <dbReference type="NCBI Taxonomy" id="2126344"/>
    <lineage>
        <taxon>Bacteria</taxon>
        <taxon>Pseudomonadati</taxon>
        <taxon>Pseudomonadota</taxon>
        <taxon>Gammaproteobacteria</taxon>
        <taxon>Candidatus Kentrum</taxon>
    </lineage>
</organism>
<evidence type="ECO:0000256" key="1">
    <source>
        <dbReference type="SAM" id="Phobius"/>
    </source>
</evidence>
<dbReference type="AlphaFoldDB" id="A0A451B2J9"/>
<keyword evidence="1" id="KW-1133">Transmembrane helix</keyword>
<protein>
    <submittedName>
        <fullName evidence="3">Uncharacterized protein</fullName>
    </submittedName>
</protein>
<evidence type="ECO:0000313" key="3">
    <source>
        <dbReference type="EMBL" id="VFK72509.1"/>
    </source>
</evidence>
<dbReference type="EMBL" id="CAADGD010000119">
    <property type="protein sequence ID" value="VFK72509.1"/>
    <property type="molecule type" value="Genomic_DNA"/>
</dbReference>
<evidence type="ECO:0000313" key="2">
    <source>
        <dbReference type="EMBL" id="VFK67133.1"/>
    </source>
</evidence>
<accession>A0A451B2J9</accession>
<reference evidence="3" key="1">
    <citation type="submission" date="2019-02" db="EMBL/GenBank/DDBJ databases">
        <authorList>
            <person name="Gruber-Vodicka R. H."/>
            <person name="Seah K. B. B."/>
        </authorList>
    </citation>
    <scope>NUCLEOTIDE SEQUENCE</scope>
    <source>
        <strain evidence="3">BECK_BY19</strain>
        <strain evidence="2">BECK_BY8</strain>
    </source>
</reference>
<gene>
    <name evidence="2" type="ORF">BECKUNK1418G_GA0071005_11274</name>
    <name evidence="3" type="ORF">BECKUNK1418H_GA0071006_11194</name>
</gene>
<name>A0A451B2J9_9GAMM</name>
<feature type="transmembrane region" description="Helical" evidence="1">
    <location>
        <begin position="102"/>
        <end position="122"/>
    </location>
</feature>
<keyword evidence="1" id="KW-0812">Transmembrane</keyword>
<proteinExistence type="predicted"/>
<keyword evidence="1" id="KW-0472">Membrane</keyword>
<sequence>MIKKSENLKNVVFHRPFWFWIFRVGVRATQLLLERGVMTHSQPGQAGTKKDFVICNYSVSRKILNKTIKKFLTCHFERSEKSSASKILRMHKISPSGRDDIFFIYVMNFGSGLAGLGIGNALCSIP</sequence>